<dbReference type="OrthoDB" id="4195095at2759"/>
<organism evidence="4 5">
    <name type="scientific">Helicocarpus griseus UAMH5409</name>
    <dbReference type="NCBI Taxonomy" id="1447875"/>
    <lineage>
        <taxon>Eukaryota</taxon>
        <taxon>Fungi</taxon>
        <taxon>Dikarya</taxon>
        <taxon>Ascomycota</taxon>
        <taxon>Pezizomycotina</taxon>
        <taxon>Eurotiomycetes</taxon>
        <taxon>Eurotiomycetidae</taxon>
        <taxon>Onygenales</taxon>
        <taxon>Ajellomycetaceae</taxon>
        <taxon>Helicocarpus</taxon>
    </lineage>
</organism>
<evidence type="ECO:0000256" key="1">
    <source>
        <dbReference type="SAM" id="MobiDB-lite"/>
    </source>
</evidence>
<keyword evidence="3" id="KW-0732">Signal</keyword>
<feature type="region of interest" description="Disordered" evidence="1">
    <location>
        <begin position="160"/>
        <end position="179"/>
    </location>
</feature>
<evidence type="ECO:0000313" key="4">
    <source>
        <dbReference type="EMBL" id="PGH14988.1"/>
    </source>
</evidence>
<dbReference type="AlphaFoldDB" id="A0A2B7Y2F2"/>
<accession>A0A2B7Y2F2</accession>
<feature type="signal peptide" evidence="3">
    <location>
        <begin position="1"/>
        <end position="16"/>
    </location>
</feature>
<reference evidence="4 5" key="1">
    <citation type="submission" date="2017-10" db="EMBL/GenBank/DDBJ databases">
        <title>Comparative genomics in systemic dimorphic fungi from Ajellomycetaceae.</title>
        <authorList>
            <person name="Munoz J.F."/>
            <person name="Mcewen J.G."/>
            <person name="Clay O.K."/>
            <person name="Cuomo C.A."/>
        </authorList>
    </citation>
    <scope>NUCLEOTIDE SEQUENCE [LARGE SCALE GENOMIC DNA]</scope>
    <source>
        <strain evidence="4 5">UAMH5409</strain>
    </source>
</reference>
<dbReference type="EMBL" id="PDNB01000029">
    <property type="protein sequence ID" value="PGH14988.1"/>
    <property type="molecule type" value="Genomic_DNA"/>
</dbReference>
<feature type="transmembrane region" description="Helical" evidence="2">
    <location>
        <begin position="56"/>
        <end position="77"/>
    </location>
</feature>
<feature type="transmembrane region" description="Helical" evidence="2">
    <location>
        <begin position="218"/>
        <end position="240"/>
    </location>
</feature>
<keyword evidence="2" id="KW-0472">Membrane</keyword>
<comment type="caution">
    <text evidence="4">The sequence shown here is derived from an EMBL/GenBank/DDBJ whole genome shotgun (WGS) entry which is preliminary data.</text>
</comment>
<feature type="chain" id="PRO_5012564035" description="ABC transmembrane type-1 domain-containing protein" evidence="3">
    <location>
        <begin position="17"/>
        <end position="243"/>
    </location>
</feature>
<dbReference type="Proteomes" id="UP000223968">
    <property type="component" value="Unassembled WGS sequence"/>
</dbReference>
<protein>
    <recommendedName>
        <fullName evidence="6">ABC transmembrane type-1 domain-containing protein</fullName>
    </recommendedName>
</protein>
<evidence type="ECO:0008006" key="6">
    <source>
        <dbReference type="Google" id="ProtNLM"/>
    </source>
</evidence>
<gene>
    <name evidence="4" type="ORF">AJ79_02668</name>
</gene>
<evidence type="ECO:0000256" key="2">
    <source>
        <dbReference type="SAM" id="Phobius"/>
    </source>
</evidence>
<sequence length="243" mass="26597">MSIAFIAGFLIQGVAADGGDDFSNNLFSDLAPLLALFGERFTMQFMSQSMGWADNIVLAMAPLGIITVVVVAIRVGGPSWLKAIVGRARENLAVAEAELMSSTSKEVCELWNGQQVVRVMGTAPVREFIILTPERRENGLGDLEVEVNKMDEVKDRYFEEESDIGYSPEPRADSAAEKGLASEDGYDPKIIVMRNKKTDAPNITLNVHDRVERTELRVVAVIGLLLQAGGFLSTLDALHITRR</sequence>
<proteinExistence type="predicted"/>
<keyword evidence="5" id="KW-1185">Reference proteome</keyword>
<keyword evidence="2" id="KW-0812">Transmembrane</keyword>
<keyword evidence="2" id="KW-1133">Transmembrane helix</keyword>
<name>A0A2B7Y2F2_9EURO</name>
<dbReference type="STRING" id="1447875.A0A2B7Y2F2"/>
<evidence type="ECO:0000256" key="3">
    <source>
        <dbReference type="SAM" id="SignalP"/>
    </source>
</evidence>
<evidence type="ECO:0000313" key="5">
    <source>
        <dbReference type="Proteomes" id="UP000223968"/>
    </source>
</evidence>